<dbReference type="AntiFam" id="ANF00149">
    <property type="entry name" value="Shadow ORF (opposite cshA)"/>
</dbReference>
<dbReference type="AlphaFoldDB" id="A0A131Z8Z6"/>
<organism evidence="1">
    <name type="scientific">Rhipicephalus appendiculatus</name>
    <name type="common">Brown ear tick</name>
    <dbReference type="NCBI Taxonomy" id="34631"/>
    <lineage>
        <taxon>Eukaryota</taxon>
        <taxon>Metazoa</taxon>
        <taxon>Ecdysozoa</taxon>
        <taxon>Arthropoda</taxon>
        <taxon>Chelicerata</taxon>
        <taxon>Arachnida</taxon>
        <taxon>Acari</taxon>
        <taxon>Parasitiformes</taxon>
        <taxon>Ixodida</taxon>
        <taxon>Ixodoidea</taxon>
        <taxon>Ixodidae</taxon>
        <taxon>Rhipicephalinae</taxon>
        <taxon>Rhipicephalus</taxon>
        <taxon>Rhipicephalus</taxon>
    </lineage>
</organism>
<accession>A0A131Z8Z6</accession>
<protein>
    <submittedName>
        <fullName evidence="1">ATP-dependent RNA helicase DDX5/DBP2</fullName>
    </submittedName>
</protein>
<keyword evidence="1" id="KW-0378">Hydrolase</keyword>
<evidence type="ECO:0000313" key="1">
    <source>
        <dbReference type="EMBL" id="JAP87833.1"/>
    </source>
</evidence>
<name>A0A131Z8Z6_RHIAP</name>
<dbReference type="EMBL" id="GEDV01000724">
    <property type="protein sequence ID" value="JAP87833.1"/>
    <property type="molecule type" value="Transcribed_RNA"/>
</dbReference>
<reference evidence="1" key="1">
    <citation type="journal article" date="2016" name="Ticks Tick Borne Dis.">
        <title>De novo assembly and annotation of the salivary gland transcriptome of Rhipicephalus appendiculatus male and female ticks during blood feeding.</title>
        <authorList>
            <person name="de Castro M.H."/>
            <person name="de Klerk D."/>
            <person name="Pienaar R."/>
            <person name="Latif A.A."/>
            <person name="Rees D.J."/>
            <person name="Mans B.J."/>
        </authorList>
    </citation>
    <scope>NUCLEOTIDE SEQUENCE</scope>
    <source>
        <tissue evidence="1">Salivary glands</tissue>
    </source>
</reference>
<sequence>GTPHQGLTVRPNLLDDLAYLRLKAHVEHAVSLVQHQVGAPAQVRLASLQEVDQPAGGRYADLHAPLEVTDLGSLGSATEDAGVADAGGPAKLRRHLLDLLGQLSRGGHHQSDGTVTTLQVWLVADVEDGWEDVSERLARSGLSNADHVPSAEGDRPTLRLNGSRRVVLGLTDCCHTEIRQVSLLECQNRVGNVLAADGDVVLLPECVHFVLGSVGGGGMLLVEVLLERRQP</sequence>
<keyword evidence="1" id="KW-0547">Nucleotide-binding</keyword>
<keyword evidence="1" id="KW-0067">ATP-binding</keyword>
<proteinExistence type="predicted"/>
<feature type="non-terminal residue" evidence="1">
    <location>
        <position position="1"/>
    </location>
</feature>
<keyword evidence="1" id="KW-0347">Helicase</keyword>
<dbReference type="GO" id="GO:0004386">
    <property type="term" value="F:helicase activity"/>
    <property type="evidence" value="ECO:0007669"/>
    <property type="project" value="UniProtKB-KW"/>
</dbReference>